<gene>
    <name evidence="1" type="ORF">ACINKY_25030</name>
</gene>
<proteinExistence type="predicted"/>
<keyword evidence="2" id="KW-1185">Reference proteome</keyword>
<dbReference type="RefSeq" id="WP_402878284.1">
    <property type="nucleotide sequence ID" value="NZ_JBIYSL010000006.1"/>
</dbReference>
<accession>A0ABW8I2N4</accession>
<dbReference type="EMBL" id="JBIYSL010000006">
    <property type="protein sequence ID" value="MFK0525482.1"/>
    <property type="molecule type" value="Genomic_DNA"/>
</dbReference>
<evidence type="ECO:0000313" key="2">
    <source>
        <dbReference type="Proteomes" id="UP001618531"/>
    </source>
</evidence>
<comment type="caution">
    <text evidence="1">The sequence shown here is derived from an EMBL/GenBank/DDBJ whole genome shotgun (WGS) entry which is preliminary data.</text>
</comment>
<name>A0ABW8I2N4_9BACL</name>
<protein>
    <submittedName>
        <fullName evidence="1">Uncharacterized protein</fullName>
    </submittedName>
</protein>
<organism evidence="1 2">
    <name type="scientific">Paenibacillus illinoisensis</name>
    <dbReference type="NCBI Taxonomy" id="59845"/>
    <lineage>
        <taxon>Bacteria</taxon>
        <taxon>Bacillati</taxon>
        <taxon>Bacillota</taxon>
        <taxon>Bacilli</taxon>
        <taxon>Bacillales</taxon>
        <taxon>Paenibacillaceae</taxon>
        <taxon>Paenibacillus</taxon>
    </lineage>
</organism>
<evidence type="ECO:0000313" key="1">
    <source>
        <dbReference type="EMBL" id="MFK0525482.1"/>
    </source>
</evidence>
<dbReference type="Proteomes" id="UP001618531">
    <property type="component" value="Unassembled WGS sequence"/>
</dbReference>
<reference evidence="1 2" key="1">
    <citation type="submission" date="2024-11" db="EMBL/GenBank/DDBJ databases">
        <title>Identification and Characterization of a Novel Fosfomycin Bacillithiol Transferase FosB8 in Paenibacillus illinoisensis.</title>
        <authorList>
            <person name="Lu W."/>
        </authorList>
    </citation>
    <scope>NUCLEOTIDE SEQUENCE [LARGE SCALE GENOMIC DNA]</scope>
    <source>
        <strain evidence="1 2">WP77</strain>
    </source>
</reference>
<sequence>MKRNHRPLTLWLLACLTVISVGLVVPWIWWQSQAPVLLNIMIIDKTNANAPSPGYKGLVWLLNQQKIVQKTGERYVYDENEDEVNLLENTSSITKKLPDEVTETDLIYLASSKTNTVPAVNLKTKKGEEDAGLTVYDAHKIREAASRGVAVVAEYNTQSLWTSDNVREQLHPILGLKSSGWRGKYISNLQSRVQVSEQVRMDYERIAGQAWPYSGKGILLVHEDGRVIVLRGGKDVQTAEIKLSFTEKGRQWSGIQQEFQYTSWFDVVVPDSPESILARYKTSLTQEGRQKLINAGIPGDFPAILRNDGDYQSYYMTGSFGEMEHYSFWRRIKGWDVIREWLTPNQKEIPDMFYWKVYVPVMKQILKEVQAEEHVWP</sequence>